<evidence type="ECO:0000313" key="1">
    <source>
        <dbReference type="EMBL" id="QYY84026.1"/>
    </source>
</evidence>
<dbReference type="RefSeq" id="WP_220558471.1">
    <property type="nucleotide sequence ID" value="NZ_CP071586.1"/>
</dbReference>
<proteinExistence type="predicted"/>
<protein>
    <submittedName>
        <fullName evidence="1">Uncharacterized protein</fullName>
    </submittedName>
</protein>
<gene>
    <name evidence="1" type="ORF">J0G10_11475</name>
</gene>
<name>A0ABX8YVI5_9PSED</name>
<dbReference type="EMBL" id="CP071586">
    <property type="protein sequence ID" value="QYY84026.1"/>
    <property type="molecule type" value="Genomic_DNA"/>
</dbReference>
<sequence>MEQEATMTKEEQHAREVICKMRSFCSQANELMALHKPRLNRLEKDELQQRFRLLKEEIKRYAKTGTVDGERRARSECEEFYFEPAVSTAAANILVSVNADPATQQWFSCVYGINTDIGHLLSQLEEQYPD</sequence>
<keyword evidence="2" id="KW-1185">Reference proteome</keyword>
<evidence type="ECO:0000313" key="2">
    <source>
        <dbReference type="Proteomes" id="UP000824588"/>
    </source>
</evidence>
<organism evidence="1 2">
    <name type="scientific">Pseudomonas germanica</name>
    <dbReference type="NCBI Taxonomy" id="2815720"/>
    <lineage>
        <taxon>Bacteria</taxon>
        <taxon>Pseudomonadati</taxon>
        <taxon>Pseudomonadota</taxon>
        <taxon>Gammaproteobacteria</taxon>
        <taxon>Pseudomonadales</taxon>
        <taxon>Pseudomonadaceae</taxon>
        <taxon>Pseudomonas</taxon>
    </lineage>
</organism>
<reference evidence="1 2" key="1">
    <citation type="journal article" date="2022" name="Int. J. Syst. Evol. Microbiol.">
        <title>Pseudomonas germanica sp. nov., isolated from Iris germanica rhizomes.</title>
        <authorList>
            <person name="Atanasov K.E."/>
            <person name="Galbis D.M."/>
            <person name="Gallego J."/>
            <person name="Serpico A."/>
            <person name="Bosch M."/>
            <person name="Altabella T."/>
            <person name="Ferrer A."/>
        </authorList>
    </citation>
    <scope>NUCLEOTIDE SEQUENCE [LARGE SCALE GENOMIC DNA]</scope>
    <source>
        <strain evidence="1 2">FIT28</strain>
    </source>
</reference>
<accession>A0ABX8YVI5</accession>
<dbReference type="Proteomes" id="UP000824588">
    <property type="component" value="Chromosome"/>
</dbReference>